<comment type="caution">
    <text evidence="2">The sequence shown here is derived from an EMBL/GenBank/DDBJ whole genome shotgun (WGS) entry which is preliminary data.</text>
</comment>
<dbReference type="OrthoDB" id="5583977at2759"/>
<dbReference type="Proteomes" id="UP000193922">
    <property type="component" value="Unassembled WGS sequence"/>
</dbReference>
<dbReference type="EMBL" id="MCFD01000004">
    <property type="protein sequence ID" value="ORX71533.1"/>
    <property type="molecule type" value="Genomic_DNA"/>
</dbReference>
<organism evidence="2 3">
    <name type="scientific">Linderina pennispora</name>
    <dbReference type="NCBI Taxonomy" id="61395"/>
    <lineage>
        <taxon>Eukaryota</taxon>
        <taxon>Fungi</taxon>
        <taxon>Fungi incertae sedis</taxon>
        <taxon>Zoopagomycota</taxon>
        <taxon>Kickxellomycotina</taxon>
        <taxon>Kickxellomycetes</taxon>
        <taxon>Kickxellales</taxon>
        <taxon>Kickxellaceae</taxon>
        <taxon>Linderina</taxon>
    </lineage>
</organism>
<accession>A0A1Y1WDB9</accession>
<proteinExistence type="predicted"/>
<keyword evidence="1" id="KW-0732">Signal</keyword>
<evidence type="ECO:0000256" key="1">
    <source>
        <dbReference type="SAM" id="SignalP"/>
    </source>
</evidence>
<keyword evidence="3" id="KW-1185">Reference proteome</keyword>
<dbReference type="RefSeq" id="XP_040745048.1">
    <property type="nucleotide sequence ID" value="XM_040887112.1"/>
</dbReference>
<feature type="signal peptide" evidence="1">
    <location>
        <begin position="1"/>
        <end position="25"/>
    </location>
</feature>
<dbReference type="AlphaFoldDB" id="A0A1Y1WDB9"/>
<evidence type="ECO:0000313" key="2">
    <source>
        <dbReference type="EMBL" id="ORX71533.1"/>
    </source>
</evidence>
<gene>
    <name evidence="2" type="ORF">DL89DRAFT_266536</name>
</gene>
<name>A0A1Y1WDB9_9FUNG</name>
<feature type="chain" id="PRO_5012688714" evidence="1">
    <location>
        <begin position="26"/>
        <end position="128"/>
    </location>
</feature>
<evidence type="ECO:0000313" key="3">
    <source>
        <dbReference type="Proteomes" id="UP000193922"/>
    </source>
</evidence>
<sequence>MAIVGVVTIANSLALLSVKLYPAGAAWRNSLVYIDHVCANIGFWIINWEPFYQCLTRRDEYLEYWTDTLEGGIEGVYNLTSRFADDTHSLVRGTERGIACSSKDMHVGTYHIPGTLSELCLANKLSHD</sequence>
<protein>
    <submittedName>
        <fullName evidence="2">Uncharacterized protein</fullName>
    </submittedName>
</protein>
<reference evidence="2 3" key="1">
    <citation type="submission" date="2016-07" db="EMBL/GenBank/DDBJ databases">
        <title>Pervasive Adenine N6-methylation of Active Genes in Fungi.</title>
        <authorList>
            <consortium name="DOE Joint Genome Institute"/>
            <person name="Mondo S.J."/>
            <person name="Dannebaum R.O."/>
            <person name="Kuo R.C."/>
            <person name="Labutti K."/>
            <person name="Haridas S."/>
            <person name="Kuo A."/>
            <person name="Salamov A."/>
            <person name="Ahrendt S.R."/>
            <person name="Lipzen A."/>
            <person name="Sullivan W."/>
            <person name="Andreopoulos W.B."/>
            <person name="Clum A."/>
            <person name="Lindquist E."/>
            <person name="Daum C."/>
            <person name="Ramamoorthy G.K."/>
            <person name="Gryganskyi A."/>
            <person name="Culley D."/>
            <person name="Magnuson J.K."/>
            <person name="James T.Y."/>
            <person name="O'Malley M.A."/>
            <person name="Stajich J.E."/>
            <person name="Spatafora J.W."/>
            <person name="Visel A."/>
            <person name="Grigoriev I.V."/>
        </authorList>
    </citation>
    <scope>NUCLEOTIDE SEQUENCE [LARGE SCALE GENOMIC DNA]</scope>
    <source>
        <strain evidence="2 3">ATCC 12442</strain>
    </source>
</reference>
<dbReference type="GeneID" id="63803760"/>